<dbReference type="InterPro" id="IPR011527">
    <property type="entry name" value="ABC1_TM_dom"/>
</dbReference>
<feature type="transmembrane region" description="Helical" evidence="8">
    <location>
        <begin position="43"/>
        <end position="63"/>
    </location>
</feature>
<dbReference type="Pfam" id="PF00005">
    <property type="entry name" value="ABC_tran"/>
    <property type="match status" value="1"/>
</dbReference>
<dbReference type="InterPro" id="IPR036640">
    <property type="entry name" value="ABC1_TM_sf"/>
</dbReference>
<dbReference type="CDD" id="cd18582">
    <property type="entry name" value="ABC_6TM_ATM1_ABCB7"/>
    <property type="match status" value="1"/>
</dbReference>
<feature type="transmembrane region" description="Helical" evidence="8">
    <location>
        <begin position="75"/>
        <end position="97"/>
    </location>
</feature>
<protein>
    <submittedName>
        <fullName evidence="11">ATP-binding cassette subfamily B protein</fullName>
    </submittedName>
</protein>
<feature type="domain" description="ABC transporter" evidence="9">
    <location>
        <begin position="361"/>
        <end position="595"/>
    </location>
</feature>
<dbReference type="PANTHER" id="PTHR24221:SF402">
    <property type="entry name" value="IRON-SULFUR CLUSTERS TRANSPORTER ABCB7, MITOCHONDRIAL"/>
    <property type="match status" value="1"/>
</dbReference>
<dbReference type="InterPro" id="IPR039421">
    <property type="entry name" value="Type_1_exporter"/>
</dbReference>
<keyword evidence="12" id="KW-1185">Reference proteome</keyword>
<proteinExistence type="predicted"/>
<dbReference type="GO" id="GO:0140359">
    <property type="term" value="F:ABC-type transporter activity"/>
    <property type="evidence" value="ECO:0007669"/>
    <property type="project" value="InterPro"/>
</dbReference>
<dbReference type="PROSITE" id="PS50929">
    <property type="entry name" value="ABC_TM1F"/>
    <property type="match status" value="1"/>
</dbReference>
<dbReference type="Proteomes" id="UP000555728">
    <property type="component" value="Unassembled WGS sequence"/>
</dbReference>
<dbReference type="AlphaFoldDB" id="A0A7W6S1J2"/>
<dbReference type="InterPro" id="IPR003593">
    <property type="entry name" value="AAA+_ATPase"/>
</dbReference>
<keyword evidence="7 8" id="KW-0472">Membrane</keyword>
<feature type="transmembrane region" description="Helical" evidence="8">
    <location>
        <begin position="158"/>
        <end position="178"/>
    </location>
</feature>
<evidence type="ECO:0000313" key="12">
    <source>
        <dbReference type="Proteomes" id="UP000555728"/>
    </source>
</evidence>
<name>A0A7W6S1J2_9PROT</name>
<dbReference type="InterPro" id="IPR017871">
    <property type="entry name" value="ABC_transporter-like_CS"/>
</dbReference>
<feature type="domain" description="ABC transmembrane type-1" evidence="10">
    <location>
        <begin position="43"/>
        <end position="327"/>
    </location>
</feature>
<evidence type="ECO:0000256" key="5">
    <source>
        <dbReference type="ARBA" id="ARBA00022840"/>
    </source>
</evidence>
<dbReference type="SUPFAM" id="SSF90123">
    <property type="entry name" value="ABC transporter transmembrane region"/>
    <property type="match status" value="1"/>
</dbReference>
<gene>
    <name evidence="11" type="ORF">GGD88_002211</name>
</gene>
<keyword evidence="2" id="KW-0813">Transport</keyword>
<organism evidence="11 12">
    <name type="scientific">Roseospira goensis</name>
    <dbReference type="NCBI Taxonomy" id="391922"/>
    <lineage>
        <taxon>Bacteria</taxon>
        <taxon>Pseudomonadati</taxon>
        <taxon>Pseudomonadota</taxon>
        <taxon>Alphaproteobacteria</taxon>
        <taxon>Rhodospirillales</taxon>
        <taxon>Rhodospirillaceae</taxon>
        <taxon>Roseospira</taxon>
    </lineage>
</organism>
<dbReference type="Gene3D" id="3.40.50.300">
    <property type="entry name" value="P-loop containing nucleotide triphosphate hydrolases"/>
    <property type="match status" value="1"/>
</dbReference>
<dbReference type="InterPro" id="IPR027417">
    <property type="entry name" value="P-loop_NTPase"/>
</dbReference>
<keyword evidence="5 11" id="KW-0067">ATP-binding</keyword>
<dbReference type="GO" id="GO:0005886">
    <property type="term" value="C:plasma membrane"/>
    <property type="evidence" value="ECO:0007669"/>
    <property type="project" value="UniProtKB-SubCell"/>
</dbReference>
<dbReference type="GO" id="GO:0006879">
    <property type="term" value="P:intracellular iron ion homeostasis"/>
    <property type="evidence" value="ECO:0007669"/>
    <property type="project" value="TreeGrafter"/>
</dbReference>
<dbReference type="SUPFAM" id="SSF52540">
    <property type="entry name" value="P-loop containing nucleoside triphosphate hydrolases"/>
    <property type="match status" value="1"/>
</dbReference>
<accession>A0A7W6S1J2</accession>
<comment type="caution">
    <text evidence="11">The sequence shown here is derived from an EMBL/GenBank/DDBJ whole genome shotgun (WGS) entry which is preliminary data.</text>
</comment>
<evidence type="ECO:0000259" key="10">
    <source>
        <dbReference type="PROSITE" id="PS50929"/>
    </source>
</evidence>
<dbReference type="Pfam" id="PF00664">
    <property type="entry name" value="ABC_membrane"/>
    <property type="match status" value="1"/>
</dbReference>
<reference evidence="11 12" key="1">
    <citation type="submission" date="2020-08" db="EMBL/GenBank/DDBJ databases">
        <title>Genome sequencing of Purple Non-Sulfur Bacteria from various extreme environments.</title>
        <authorList>
            <person name="Mayer M."/>
        </authorList>
    </citation>
    <scope>NUCLEOTIDE SEQUENCE [LARGE SCALE GENOMIC DNA]</scope>
    <source>
        <strain evidence="11 12">JA135</strain>
    </source>
</reference>
<evidence type="ECO:0000313" key="11">
    <source>
        <dbReference type="EMBL" id="MBB4286479.1"/>
    </source>
</evidence>
<evidence type="ECO:0000256" key="3">
    <source>
        <dbReference type="ARBA" id="ARBA00022692"/>
    </source>
</evidence>
<dbReference type="PROSITE" id="PS00211">
    <property type="entry name" value="ABC_TRANSPORTER_1"/>
    <property type="match status" value="1"/>
</dbReference>
<dbReference type="SMART" id="SM00382">
    <property type="entry name" value="AAA"/>
    <property type="match status" value="1"/>
</dbReference>
<dbReference type="EMBL" id="JACIGI010000017">
    <property type="protein sequence ID" value="MBB4286479.1"/>
    <property type="molecule type" value="Genomic_DNA"/>
</dbReference>
<evidence type="ECO:0000256" key="8">
    <source>
        <dbReference type="SAM" id="Phobius"/>
    </source>
</evidence>
<evidence type="ECO:0000256" key="4">
    <source>
        <dbReference type="ARBA" id="ARBA00022741"/>
    </source>
</evidence>
<feature type="transmembrane region" description="Helical" evidence="8">
    <location>
        <begin position="184"/>
        <end position="203"/>
    </location>
</feature>
<dbReference type="Gene3D" id="1.20.1560.10">
    <property type="entry name" value="ABC transporter type 1, transmembrane domain"/>
    <property type="match status" value="1"/>
</dbReference>
<sequence length="626" mass="68913">MRKRTPEMPPRAPEGVRGDWRVLRRLLPHLWPKDAPALRARMVLAMGLLLLAKVATVYVPIFYKEAVDALSVPATITAVPVLMIVAYGLARVGVVLFNELRDLVFARVVERAMHVVGLDTFRHLHALSLRFHMDRQTGGLSRVIERGTRGIEIVLRLFAFRAGPALIELAMVCGILWWLYDWTFAAAIVVTIAVYILWTLAITDWRLAFRRTMNTHDAEANTKAIDSLLNYETVKYFGNEEHEARRFDRALTAYEDAAVKSHSSLSLLNIGQGAIISVGLVVIMSMAGRGIVAGTMTPGDFVLVNTYLLQLYQPLNFLGMVYREIKQALVDMEVMFGLRDQPPEIADPPGAPALDVTGGTVRFEGVRFAYGPERDVLRGIDLEVPAGRTVAIVGPSGAGKSTIGRLLYRFYDVTGGRVTIDGQDVRAVSQASLRRVIGVVPQDTVLFNDTIGYNIAYGNPDAPWSEVERAAKLASLHDFVRMLPKGYDTTVGERGLKLSGGEKQRVAIARAILKDPAILLFDEATSQLDSHTEKDIQAALRQVSSGRTTLVIAHRLSTVIDADRIVVLDGGRVAESGTHEDLLALGGRYAALWRKQQEAQALEARLEVAARDPDTDQEARAHDAPA</sequence>
<keyword evidence="6 8" id="KW-1133">Transmembrane helix</keyword>
<dbReference type="FunFam" id="3.40.50.300:FF:000186">
    <property type="entry name" value="ATP-binding cassette sub-family B member 7, mitochondrial"/>
    <property type="match status" value="1"/>
</dbReference>
<dbReference type="PANTHER" id="PTHR24221">
    <property type="entry name" value="ATP-BINDING CASSETTE SUB-FAMILY B"/>
    <property type="match status" value="1"/>
</dbReference>
<dbReference type="CDD" id="cd03253">
    <property type="entry name" value="ABCC_ATM1_transporter"/>
    <property type="match status" value="1"/>
</dbReference>
<dbReference type="GO" id="GO:0005524">
    <property type="term" value="F:ATP binding"/>
    <property type="evidence" value="ECO:0007669"/>
    <property type="project" value="UniProtKB-KW"/>
</dbReference>
<dbReference type="GO" id="GO:0016887">
    <property type="term" value="F:ATP hydrolysis activity"/>
    <property type="evidence" value="ECO:0007669"/>
    <property type="project" value="InterPro"/>
</dbReference>
<dbReference type="InterPro" id="IPR003439">
    <property type="entry name" value="ABC_transporter-like_ATP-bd"/>
</dbReference>
<evidence type="ECO:0000256" key="7">
    <source>
        <dbReference type="ARBA" id="ARBA00023136"/>
    </source>
</evidence>
<dbReference type="PROSITE" id="PS50893">
    <property type="entry name" value="ABC_TRANSPORTER_2"/>
    <property type="match status" value="1"/>
</dbReference>
<keyword evidence="3 8" id="KW-0812">Transmembrane</keyword>
<evidence type="ECO:0000256" key="2">
    <source>
        <dbReference type="ARBA" id="ARBA00022448"/>
    </source>
</evidence>
<evidence type="ECO:0000259" key="9">
    <source>
        <dbReference type="PROSITE" id="PS50893"/>
    </source>
</evidence>
<keyword evidence="4" id="KW-0547">Nucleotide-binding</keyword>
<comment type="subcellular location">
    <subcellularLocation>
        <location evidence="1">Cell membrane</location>
        <topology evidence="1">Multi-pass membrane protein</topology>
    </subcellularLocation>
</comment>
<evidence type="ECO:0000256" key="1">
    <source>
        <dbReference type="ARBA" id="ARBA00004651"/>
    </source>
</evidence>
<evidence type="ECO:0000256" key="6">
    <source>
        <dbReference type="ARBA" id="ARBA00022989"/>
    </source>
</evidence>
<feature type="transmembrane region" description="Helical" evidence="8">
    <location>
        <begin position="267"/>
        <end position="287"/>
    </location>
</feature>